<dbReference type="Proteomes" id="UP000663881">
    <property type="component" value="Unassembled WGS sequence"/>
</dbReference>
<dbReference type="EMBL" id="CAJNON010002091">
    <property type="protein sequence ID" value="CAF1499653.1"/>
    <property type="molecule type" value="Genomic_DNA"/>
</dbReference>
<sequence>MPSPPPSTTIQKKNKIKNINWDIESISSDDEVYVNQLVDTTAGDGYDLVDDNGVLKLNELIELNGLNEINDEQELNSLD</sequence>
<reference evidence="1" key="1">
    <citation type="submission" date="2021-02" db="EMBL/GenBank/DDBJ databases">
        <authorList>
            <person name="Nowell W R."/>
        </authorList>
    </citation>
    <scope>NUCLEOTIDE SEQUENCE</scope>
</reference>
<organism evidence="1 3">
    <name type="scientific">Adineta steineri</name>
    <dbReference type="NCBI Taxonomy" id="433720"/>
    <lineage>
        <taxon>Eukaryota</taxon>
        <taxon>Metazoa</taxon>
        <taxon>Spiralia</taxon>
        <taxon>Gnathifera</taxon>
        <taxon>Rotifera</taxon>
        <taxon>Eurotatoria</taxon>
        <taxon>Bdelloidea</taxon>
        <taxon>Adinetida</taxon>
        <taxon>Adinetidae</taxon>
        <taxon>Adineta</taxon>
    </lineage>
</organism>
<proteinExistence type="predicted"/>
<evidence type="ECO:0000313" key="2">
    <source>
        <dbReference type="EMBL" id="CAF4091724.1"/>
    </source>
</evidence>
<evidence type="ECO:0000313" key="3">
    <source>
        <dbReference type="Proteomes" id="UP000663891"/>
    </source>
</evidence>
<protein>
    <submittedName>
        <fullName evidence="1">Uncharacterized protein</fullName>
    </submittedName>
</protein>
<dbReference type="AlphaFoldDB" id="A0A815SZR5"/>
<accession>A0A815SZR5</accession>
<dbReference type="Proteomes" id="UP000663891">
    <property type="component" value="Unassembled WGS sequence"/>
</dbReference>
<gene>
    <name evidence="2" type="ORF">OKA104_LOCUS35177</name>
    <name evidence="1" type="ORF">VCS650_LOCUS42173</name>
</gene>
<dbReference type="EMBL" id="CAJOAY010005011">
    <property type="protein sequence ID" value="CAF4091724.1"/>
    <property type="molecule type" value="Genomic_DNA"/>
</dbReference>
<name>A0A815SZR5_9BILA</name>
<evidence type="ECO:0000313" key="1">
    <source>
        <dbReference type="EMBL" id="CAF1499653.1"/>
    </source>
</evidence>
<comment type="caution">
    <text evidence="1">The sequence shown here is derived from an EMBL/GenBank/DDBJ whole genome shotgun (WGS) entry which is preliminary data.</text>
</comment>